<dbReference type="PANTHER" id="PTHR30580">
    <property type="entry name" value="PRIMOSOMAL PROTEIN N"/>
    <property type="match status" value="1"/>
</dbReference>
<dbReference type="GO" id="GO:0003677">
    <property type="term" value="F:DNA binding"/>
    <property type="evidence" value="ECO:0007669"/>
    <property type="project" value="UniProtKB-UniRule"/>
</dbReference>
<evidence type="ECO:0000313" key="11">
    <source>
        <dbReference type="Proteomes" id="UP000093779"/>
    </source>
</evidence>
<dbReference type="InterPro" id="IPR027417">
    <property type="entry name" value="P-loop_NTPase"/>
</dbReference>
<feature type="binding site" evidence="8">
    <location>
        <position position="406"/>
    </location>
    <ligand>
        <name>Zn(2+)</name>
        <dbReference type="ChEBI" id="CHEBI:29105"/>
        <label>2</label>
    </ligand>
</feature>
<keyword evidence="5 8" id="KW-0862">Zinc</keyword>
<feature type="binding site" evidence="8">
    <location>
        <position position="409"/>
    </location>
    <ligand>
        <name>Zn(2+)</name>
        <dbReference type="ChEBI" id="CHEBI:29105"/>
        <label>2</label>
    </ligand>
</feature>
<protein>
    <recommendedName>
        <fullName evidence="8">Probable replication restart protein PriA</fullName>
    </recommendedName>
    <alternativeName>
        <fullName evidence="8">Putative ATP-dependent DNA helicase PriA</fullName>
    </alternativeName>
</protein>
<evidence type="ECO:0000313" key="10">
    <source>
        <dbReference type="EMBL" id="OBF12299.1"/>
    </source>
</evidence>
<dbReference type="GO" id="GO:0043138">
    <property type="term" value="F:3'-5' DNA helicase activity"/>
    <property type="evidence" value="ECO:0007669"/>
    <property type="project" value="TreeGrafter"/>
</dbReference>
<feature type="binding site" evidence="8">
    <location>
        <position position="387"/>
    </location>
    <ligand>
        <name>Zn(2+)</name>
        <dbReference type="ChEBI" id="CHEBI:29105"/>
        <label>2</label>
    </ligand>
</feature>
<comment type="subunit">
    <text evidence="8">Component of the replication restart primosome.</text>
</comment>
<comment type="function">
    <text evidence="8">Initiates the restart of stalled replication forks, which reloads the replicative helicase on sites other than the origin of replication. Recognizes and binds to abandoned replication forks and remodels them to uncover a helicase loading site. Promotes assembly of the primosome at these replication forks.</text>
</comment>
<dbReference type="Gene3D" id="3.40.1440.60">
    <property type="entry name" value="PriA, 3(prime) DNA-binding domain"/>
    <property type="match status" value="1"/>
</dbReference>
<evidence type="ECO:0000256" key="1">
    <source>
        <dbReference type="ARBA" id="ARBA00022515"/>
    </source>
</evidence>
<keyword evidence="3 8" id="KW-0479">Metal-binding</keyword>
<accession>A0A1A1WZH0</accession>
<dbReference type="GO" id="GO:0006269">
    <property type="term" value="P:DNA replication, synthesis of primer"/>
    <property type="evidence" value="ECO:0007669"/>
    <property type="project" value="UniProtKB-KW"/>
</dbReference>
<feature type="binding site" evidence="8">
    <location>
        <position position="421"/>
    </location>
    <ligand>
        <name>Zn(2+)</name>
        <dbReference type="ChEBI" id="CHEBI:29105"/>
        <label>1</label>
    </ligand>
</feature>
<dbReference type="InterPro" id="IPR042115">
    <property type="entry name" value="PriA_3primeBD_sf"/>
</dbReference>
<evidence type="ECO:0000259" key="9">
    <source>
        <dbReference type="Pfam" id="PF17764"/>
    </source>
</evidence>
<dbReference type="NCBIfam" id="NF011454">
    <property type="entry name" value="PRK14873.1-4"/>
    <property type="match status" value="1"/>
</dbReference>
<reference evidence="10 11" key="1">
    <citation type="submission" date="2016-06" db="EMBL/GenBank/DDBJ databases">
        <authorList>
            <person name="Kjaerup R.B."/>
            <person name="Dalgaard T.S."/>
            <person name="Juul-Madsen H.R."/>
        </authorList>
    </citation>
    <scope>NUCLEOTIDE SEQUENCE [LARGE SCALE GENOMIC DNA]</scope>
    <source>
        <strain evidence="10 11">ACS1953</strain>
    </source>
</reference>
<keyword evidence="2 8" id="KW-0235">DNA replication</keyword>
<dbReference type="GO" id="GO:0006270">
    <property type="term" value="P:DNA replication initiation"/>
    <property type="evidence" value="ECO:0007669"/>
    <property type="project" value="TreeGrafter"/>
</dbReference>
<evidence type="ECO:0000256" key="6">
    <source>
        <dbReference type="ARBA" id="ARBA00022840"/>
    </source>
</evidence>
<dbReference type="RefSeq" id="WP_064900101.1">
    <property type="nucleotide sequence ID" value="NZ_LZHX01000101.1"/>
</dbReference>
<dbReference type="InterPro" id="IPR005259">
    <property type="entry name" value="PriA"/>
</dbReference>
<evidence type="ECO:0000256" key="2">
    <source>
        <dbReference type="ARBA" id="ARBA00022705"/>
    </source>
</evidence>
<dbReference type="Proteomes" id="UP000093779">
    <property type="component" value="Unassembled WGS sequence"/>
</dbReference>
<comment type="similarity">
    <text evidence="8">Belongs to the helicase family. PriA subfamily.</text>
</comment>
<dbReference type="GO" id="GO:0006310">
    <property type="term" value="P:DNA recombination"/>
    <property type="evidence" value="ECO:0007669"/>
    <property type="project" value="InterPro"/>
</dbReference>
<dbReference type="EMBL" id="LZHX01000101">
    <property type="protein sequence ID" value="OBF12299.1"/>
    <property type="molecule type" value="Genomic_DNA"/>
</dbReference>
<dbReference type="GO" id="GO:0006302">
    <property type="term" value="P:double-strand break repair"/>
    <property type="evidence" value="ECO:0007669"/>
    <property type="project" value="InterPro"/>
</dbReference>
<comment type="caution">
    <text evidence="8">As this protein does not have any detectable helicase domains, it probably does not have helicase activity.</text>
</comment>
<dbReference type="InterPro" id="IPR041222">
    <property type="entry name" value="PriA_3primeBD"/>
</dbReference>
<comment type="cofactor">
    <cofactor evidence="8">
        <name>Zn(2+)</name>
        <dbReference type="ChEBI" id="CHEBI:29105"/>
    </cofactor>
    <text evidence="8">Binds 2 zinc ions per subunit.</text>
</comment>
<feature type="binding site" evidence="8">
    <location>
        <position position="390"/>
    </location>
    <ligand>
        <name>Zn(2+)</name>
        <dbReference type="ChEBI" id="CHEBI:29105"/>
        <label>2</label>
    </ligand>
</feature>
<dbReference type="GO" id="GO:0008270">
    <property type="term" value="F:zinc ion binding"/>
    <property type="evidence" value="ECO:0007669"/>
    <property type="project" value="UniProtKB-UniRule"/>
</dbReference>
<name>A0A1A1WZH0_9MYCO</name>
<sequence>MTITRRAASHEPIARVLPLLTVPHLDREFDYLVSEEQSDDAQPGVRVRVRFNGRLVDAYLLERRSDTDHTGKLGWLDRVVSPEPVLTPEIRRLVDAVAARYAGTRADVLRLAVPPRHARVEKQAPEEPEPASAVPVDTSAWARYGRGEQFLTAVAEGRAARAVWQALPGENWARRLAEAAAVAVNAGLGVVAVVPDQRDVDALYAAATEQVPEARVVALSAGLGPSARYRRWLAVLRGQAQVVIGTRSAVFAPVSDLGLVLVWDDGDDNLAEPRAPYPHAREVAMLRAHQLRCAAIIGGYARTAEAQALVRTRWAHDVVAAPRVIALEDSGYAQERDPAAHTARLPSMALQAARSALQAQHPVLIQVPRRGYVPSLACARCRAVTRCRHCTGPLALPDRGSAAAECRWCGRAEPALRCARCGSDAVRAVVVGARRTAEELGRAFPGTSVITSGGDTVVGAVGSGPALVVSTPGAEPVADGGYGAALLLDAWALLGRQDLRAAEDTMRRWMAAAALVRPRTEGGVVAVVAESAMPTVQALIRWDPVGHADAELDARGEVGLPPAVHMAAIDGTTAAVEALLDTAQLPAAAEPLGPVELPVGARRPPGLDADAEVSRMLVRVPRDGGLELAAALRRATAVLSARKDQQPCRIQIDPLHIG</sequence>
<evidence type="ECO:0000256" key="7">
    <source>
        <dbReference type="ARBA" id="ARBA00023125"/>
    </source>
</evidence>
<evidence type="ECO:0000256" key="5">
    <source>
        <dbReference type="ARBA" id="ARBA00022833"/>
    </source>
</evidence>
<organism evidence="10 11">
    <name type="scientific">Mycolicibacterium conceptionense</name>
    <dbReference type="NCBI Taxonomy" id="451644"/>
    <lineage>
        <taxon>Bacteria</taxon>
        <taxon>Bacillati</taxon>
        <taxon>Actinomycetota</taxon>
        <taxon>Actinomycetes</taxon>
        <taxon>Mycobacteriales</taxon>
        <taxon>Mycobacteriaceae</taxon>
        <taxon>Mycolicibacterium</taxon>
    </lineage>
</organism>
<keyword evidence="7 8" id="KW-0238">DNA-binding</keyword>
<dbReference type="PANTHER" id="PTHR30580:SF0">
    <property type="entry name" value="PRIMOSOMAL PROTEIN N"/>
    <property type="match status" value="1"/>
</dbReference>
<keyword evidence="6 8" id="KW-0067">ATP-binding</keyword>
<comment type="caution">
    <text evidence="10">The sequence shown here is derived from an EMBL/GenBank/DDBJ whole genome shotgun (WGS) entry which is preliminary data.</text>
</comment>
<feature type="binding site" evidence="8">
    <location>
        <position position="418"/>
    </location>
    <ligand>
        <name>Zn(2+)</name>
        <dbReference type="ChEBI" id="CHEBI:29105"/>
        <label>1</label>
    </ligand>
</feature>
<gene>
    <name evidence="8" type="primary">priA</name>
    <name evidence="10" type="ORF">A5726_29205</name>
</gene>
<dbReference type="SUPFAM" id="SSF52540">
    <property type="entry name" value="P-loop containing nucleoside triphosphate hydrolases"/>
    <property type="match status" value="1"/>
</dbReference>
<proteinExistence type="inferred from homology"/>
<feature type="domain" description="Primosomal protein N' 3' DNA-binding" evidence="9">
    <location>
        <begin position="20"/>
        <end position="114"/>
    </location>
</feature>
<keyword evidence="1 8" id="KW-0639">Primosome</keyword>
<dbReference type="GO" id="GO:1990077">
    <property type="term" value="C:primosome complex"/>
    <property type="evidence" value="ECO:0007669"/>
    <property type="project" value="UniProtKB-UniRule"/>
</dbReference>
<evidence type="ECO:0000256" key="8">
    <source>
        <dbReference type="HAMAP-Rule" id="MF_00983"/>
    </source>
</evidence>
<feature type="binding site" evidence="8">
    <location>
        <position position="378"/>
    </location>
    <ligand>
        <name>Zn(2+)</name>
        <dbReference type="ChEBI" id="CHEBI:29105"/>
        <label>1</label>
    </ligand>
</feature>
<dbReference type="Gene3D" id="3.40.50.300">
    <property type="entry name" value="P-loop containing nucleotide triphosphate hydrolases"/>
    <property type="match status" value="1"/>
</dbReference>
<keyword evidence="4 8" id="KW-0547">Nucleotide-binding</keyword>
<dbReference type="HAMAP" id="MF_00983">
    <property type="entry name" value="PriA"/>
    <property type="match status" value="1"/>
</dbReference>
<dbReference type="FunFam" id="3.40.1440.60:FF:000002">
    <property type="entry name" value="Primosome assembly protein PriA"/>
    <property type="match status" value="1"/>
</dbReference>
<dbReference type="Pfam" id="PF17764">
    <property type="entry name" value="PriA_3primeBD"/>
    <property type="match status" value="1"/>
</dbReference>
<evidence type="ECO:0000256" key="4">
    <source>
        <dbReference type="ARBA" id="ARBA00022741"/>
    </source>
</evidence>
<dbReference type="GO" id="GO:0005524">
    <property type="term" value="F:ATP binding"/>
    <property type="evidence" value="ECO:0007669"/>
    <property type="project" value="UniProtKB-UniRule"/>
</dbReference>
<feature type="binding site" evidence="8">
    <location>
        <position position="381"/>
    </location>
    <ligand>
        <name>Zn(2+)</name>
        <dbReference type="ChEBI" id="CHEBI:29105"/>
        <label>1</label>
    </ligand>
</feature>
<dbReference type="AlphaFoldDB" id="A0A1A1WZH0"/>
<evidence type="ECO:0000256" key="3">
    <source>
        <dbReference type="ARBA" id="ARBA00022723"/>
    </source>
</evidence>